<name>A0A0K2JH42_SPIKU</name>
<accession>A0A0K2JH42</accession>
<dbReference type="KEGG" id="skn:SKUN_00668"/>
<keyword evidence="3" id="KW-1185">Reference proteome</keyword>
<dbReference type="PATRIC" id="fig|273035.7.peg.803"/>
<dbReference type="AlphaFoldDB" id="A0A0K2JH42"/>
<evidence type="ECO:0000313" key="3">
    <source>
        <dbReference type="Proteomes" id="UP000062963"/>
    </source>
</evidence>
<dbReference type="Proteomes" id="UP000062963">
    <property type="component" value="Chromosome"/>
</dbReference>
<evidence type="ECO:0008006" key="4">
    <source>
        <dbReference type="Google" id="ProtNLM"/>
    </source>
</evidence>
<keyword evidence="1" id="KW-0472">Membrane</keyword>
<organism evidence="2 3">
    <name type="scientific">Spiroplasma kunkelii CR2-3x</name>
    <dbReference type="NCBI Taxonomy" id="273035"/>
    <lineage>
        <taxon>Bacteria</taxon>
        <taxon>Bacillati</taxon>
        <taxon>Mycoplasmatota</taxon>
        <taxon>Mollicutes</taxon>
        <taxon>Entomoplasmatales</taxon>
        <taxon>Spiroplasmataceae</taxon>
        <taxon>Spiroplasma</taxon>
    </lineage>
</organism>
<keyword evidence="1" id="KW-1133">Transmembrane helix</keyword>
<dbReference type="EMBL" id="CP010899">
    <property type="protein sequence ID" value="ALA97561.1"/>
    <property type="molecule type" value="Genomic_DNA"/>
</dbReference>
<keyword evidence="1" id="KW-0812">Transmembrane</keyword>
<evidence type="ECO:0000256" key="1">
    <source>
        <dbReference type="SAM" id="Phobius"/>
    </source>
</evidence>
<gene>
    <name evidence="2" type="ORF">SKUN_00668</name>
</gene>
<sequence>MSVFAFMGIIFVIIMYIKYIFEIKLEFDVELVRNLYPLQQKKQVLLIYPIIIAILVFDWVISLFIRVKKIVIK</sequence>
<protein>
    <recommendedName>
        <fullName evidence="4">Spiroplasmavirus-related protein</fullName>
    </recommendedName>
</protein>
<feature type="transmembrane region" description="Helical" evidence="1">
    <location>
        <begin position="44"/>
        <end position="65"/>
    </location>
</feature>
<evidence type="ECO:0000313" key="2">
    <source>
        <dbReference type="EMBL" id="ALA97561.1"/>
    </source>
</evidence>
<reference evidence="2 3" key="1">
    <citation type="journal article" date="2015" name="Genome Announc.">
        <title>Complete Genome Sequence of Spiroplasma kunkelii Strain CR2-3x, Causal Agent of Corn Stunt Disease in Zea mays L.</title>
        <authorList>
            <person name="Davis R.E."/>
            <person name="Shao J."/>
            <person name="Dally E.L."/>
            <person name="Zhao Y."/>
            <person name="Gasparich G.E."/>
            <person name="Gaynor B.J."/>
            <person name="Athey J.C."/>
            <person name="Harrison N.A."/>
            <person name="Donofrio N."/>
        </authorList>
    </citation>
    <scope>NUCLEOTIDE SEQUENCE [LARGE SCALE GENOMIC DNA]</scope>
    <source>
        <strain evidence="2 3">CR2-3x</strain>
    </source>
</reference>
<feature type="transmembrane region" description="Helical" evidence="1">
    <location>
        <begin position="6"/>
        <end position="23"/>
    </location>
</feature>
<proteinExistence type="predicted"/>